<name>A0A7W6ALU9_9HYPH</name>
<dbReference type="Proteomes" id="UP001156881">
    <property type="component" value="Unassembled WGS sequence"/>
</dbReference>
<evidence type="ECO:0000313" key="4">
    <source>
        <dbReference type="Proteomes" id="UP001156881"/>
    </source>
</evidence>
<dbReference type="EMBL" id="JACIDN010000006">
    <property type="protein sequence ID" value="MBB3904119.1"/>
    <property type="molecule type" value="Genomic_DNA"/>
</dbReference>
<accession>A0A7W6ALU9</accession>
<evidence type="ECO:0000313" key="3">
    <source>
        <dbReference type="Proteomes" id="UP000517759"/>
    </source>
</evidence>
<organism evidence="2 3">
    <name type="scientific">Methylobacterium brachythecii</name>
    <dbReference type="NCBI Taxonomy" id="1176177"/>
    <lineage>
        <taxon>Bacteria</taxon>
        <taxon>Pseudomonadati</taxon>
        <taxon>Pseudomonadota</taxon>
        <taxon>Alphaproteobacteria</taxon>
        <taxon>Hyphomicrobiales</taxon>
        <taxon>Methylobacteriaceae</taxon>
        <taxon>Methylobacterium</taxon>
    </lineage>
</organism>
<dbReference type="AlphaFoldDB" id="A0A7W6ALU9"/>
<dbReference type="Proteomes" id="UP000517759">
    <property type="component" value="Unassembled WGS sequence"/>
</dbReference>
<evidence type="ECO:0000313" key="1">
    <source>
        <dbReference type="EMBL" id="GLS42861.1"/>
    </source>
</evidence>
<evidence type="ECO:0000313" key="2">
    <source>
        <dbReference type="EMBL" id="MBB3904119.1"/>
    </source>
</evidence>
<protein>
    <recommendedName>
        <fullName evidence="5">Histidine phosphatase family protein</fullName>
    </recommendedName>
</protein>
<dbReference type="EMBL" id="BSPG01000002">
    <property type="protein sequence ID" value="GLS42861.1"/>
    <property type="molecule type" value="Genomic_DNA"/>
</dbReference>
<dbReference type="RefSeq" id="WP_183507642.1">
    <property type="nucleotide sequence ID" value="NZ_BSPG01000002.1"/>
</dbReference>
<keyword evidence="4" id="KW-1185">Reference proteome</keyword>
<sequence>MSALTIILARHAEKPQSGYPGPGTDVDGNDDDKSLVVRGWQRAGAWAALFGSGLGSEGYPRPGIVYAAKPEPIAKKAKFSHRPYETAIPTAQRLGLEPITKFGVGNEKDLVAEVLDLTGVVLIFWEHKAIAGSIMPLLCGSQKIPGVPKEWDGNRFDVAFRFDRALPSAPWSFRQLSPILLSGDSEAPFKERTE</sequence>
<reference evidence="1" key="4">
    <citation type="submission" date="2023-01" db="EMBL/GenBank/DDBJ databases">
        <title>Draft genome sequence of Methylobacterium brachythecii strain NBRC 107710.</title>
        <authorList>
            <person name="Sun Q."/>
            <person name="Mori K."/>
        </authorList>
    </citation>
    <scope>NUCLEOTIDE SEQUENCE</scope>
    <source>
        <strain evidence="1">NBRC 107710</strain>
    </source>
</reference>
<proteinExistence type="predicted"/>
<reference evidence="1" key="1">
    <citation type="journal article" date="2014" name="Int. J. Syst. Evol. Microbiol.">
        <title>Complete genome of a new Firmicutes species belonging to the dominant human colonic microbiota ('Ruminococcus bicirculans') reveals two chromosomes and a selective capacity to utilize plant glucans.</title>
        <authorList>
            <consortium name="NISC Comparative Sequencing Program"/>
            <person name="Wegmann U."/>
            <person name="Louis P."/>
            <person name="Goesmann A."/>
            <person name="Henrissat B."/>
            <person name="Duncan S.H."/>
            <person name="Flint H.J."/>
        </authorList>
    </citation>
    <scope>NUCLEOTIDE SEQUENCE</scope>
    <source>
        <strain evidence="1">NBRC 107710</strain>
    </source>
</reference>
<reference evidence="2 3" key="3">
    <citation type="submission" date="2020-08" db="EMBL/GenBank/DDBJ databases">
        <title>Genomic Encyclopedia of Type Strains, Phase IV (KMG-IV): sequencing the most valuable type-strain genomes for metagenomic binning, comparative biology and taxonomic classification.</title>
        <authorList>
            <person name="Goeker M."/>
        </authorList>
    </citation>
    <scope>NUCLEOTIDE SEQUENCE [LARGE SCALE GENOMIC DNA]</scope>
    <source>
        <strain evidence="2 3">DSM 24105</strain>
    </source>
</reference>
<gene>
    <name evidence="1" type="ORF">GCM10007884_08460</name>
    <name evidence="2" type="ORF">GGR33_003633</name>
</gene>
<reference evidence="4" key="2">
    <citation type="journal article" date="2019" name="Int. J. Syst. Evol. Microbiol.">
        <title>The Global Catalogue of Microorganisms (GCM) 10K type strain sequencing project: providing services to taxonomists for standard genome sequencing and annotation.</title>
        <authorList>
            <consortium name="The Broad Institute Genomics Platform"/>
            <consortium name="The Broad Institute Genome Sequencing Center for Infectious Disease"/>
            <person name="Wu L."/>
            <person name="Ma J."/>
        </authorList>
    </citation>
    <scope>NUCLEOTIDE SEQUENCE [LARGE SCALE GENOMIC DNA]</scope>
    <source>
        <strain evidence="4">NBRC 107710</strain>
    </source>
</reference>
<evidence type="ECO:0008006" key="5">
    <source>
        <dbReference type="Google" id="ProtNLM"/>
    </source>
</evidence>
<comment type="caution">
    <text evidence="2">The sequence shown here is derived from an EMBL/GenBank/DDBJ whole genome shotgun (WGS) entry which is preliminary data.</text>
</comment>